<dbReference type="PANTHER" id="PTHR19331:SF22">
    <property type="entry name" value="DELETED IN MALIGNANT BRAIN TUMORS 1 PROTEIN"/>
    <property type="match status" value="1"/>
</dbReference>
<evidence type="ECO:0000256" key="2">
    <source>
        <dbReference type="ARBA" id="ARBA00022525"/>
    </source>
</evidence>
<evidence type="ECO:0000313" key="9">
    <source>
        <dbReference type="EMBL" id="NXD18447.1"/>
    </source>
</evidence>
<feature type="non-terminal residue" evidence="9">
    <location>
        <position position="156"/>
    </location>
</feature>
<proteinExistence type="predicted"/>
<dbReference type="EMBL" id="WBNA01000843">
    <property type="protein sequence ID" value="NXD18447.1"/>
    <property type="molecule type" value="Genomic_DNA"/>
</dbReference>
<evidence type="ECO:0000313" key="10">
    <source>
        <dbReference type="Proteomes" id="UP000661971"/>
    </source>
</evidence>
<evidence type="ECO:0000256" key="1">
    <source>
        <dbReference type="ARBA" id="ARBA00004613"/>
    </source>
</evidence>
<evidence type="ECO:0000256" key="4">
    <source>
        <dbReference type="ARBA" id="ARBA00022737"/>
    </source>
</evidence>
<evidence type="ECO:0000256" key="3">
    <source>
        <dbReference type="ARBA" id="ARBA00022729"/>
    </source>
</evidence>
<dbReference type="SMART" id="SM00202">
    <property type="entry name" value="SR"/>
    <property type="match status" value="1"/>
</dbReference>
<reference evidence="10" key="1">
    <citation type="submission" date="2023-07" db="EMBL/GenBank/DDBJ databases">
        <title>Bird 10,000 Genomes (B10K) Project - Family phase.</title>
        <authorList>
            <person name="Zhang G."/>
        </authorList>
    </citation>
    <scope>NUCLEOTIDE SEQUENCE [LARGE SCALE GENOMIC DNA]</scope>
</reference>
<dbReference type="Pfam" id="PF00530">
    <property type="entry name" value="SRCR"/>
    <property type="match status" value="2"/>
</dbReference>
<accession>A0A851TNZ5</accession>
<dbReference type="PROSITE" id="PS50287">
    <property type="entry name" value="SRCR_2"/>
    <property type="match status" value="2"/>
</dbReference>
<keyword evidence="2" id="KW-0964">Secreted</keyword>
<dbReference type="PANTHER" id="PTHR19331">
    <property type="entry name" value="SCAVENGER RECEPTOR DOMAIN-CONTAINING"/>
    <property type="match status" value="1"/>
</dbReference>
<evidence type="ECO:0000256" key="7">
    <source>
        <dbReference type="PROSITE-ProRule" id="PRU00196"/>
    </source>
</evidence>
<feature type="domain" description="SRCR" evidence="8">
    <location>
        <begin position="1"/>
        <end position="44"/>
    </location>
</feature>
<keyword evidence="3" id="KW-0732">Signal</keyword>
<dbReference type="AlphaFoldDB" id="A0A851TNZ5"/>
<protein>
    <submittedName>
        <fullName evidence="9">C163A protein</fullName>
    </submittedName>
</protein>
<dbReference type="Gene3D" id="3.10.250.10">
    <property type="entry name" value="SRCR-like domain"/>
    <property type="match status" value="2"/>
</dbReference>
<dbReference type="SUPFAM" id="SSF56487">
    <property type="entry name" value="SRCR-like"/>
    <property type="match status" value="2"/>
</dbReference>
<keyword evidence="6" id="KW-0325">Glycoprotein</keyword>
<dbReference type="InterPro" id="IPR001190">
    <property type="entry name" value="SRCR"/>
</dbReference>
<feature type="disulfide bond" evidence="7">
    <location>
        <begin position="13"/>
        <end position="23"/>
    </location>
</feature>
<dbReference type="PRINTS" id="PR00258">
    <property type="entry name" value="SPERACTRCPTR"/>
</dbReference>
<feature type="non-terminal residue" evidence="9">
    <location>
        <position position="1"/>
    </location>
</feature>
<dbReference type="GO" id="GO:0016020">
    <property type="term" value="C:membrane"/>
    <property type="evidence" value="ECO:0007669"/>
    <property type="project" value="InterPro"/>
</dbReference>
<keyword evidence="4" id="KW-0677">Repeat</keyword>
<dbReference type="InterPro" id="IPR036772">
    <property type="entry name" value="SRCR-like_dom_sf"/>
</dbReference>
<keyword evidence="10" id="KW-1185">Reference proteome</keyword>
<comment type="caution">
    <text evidence="9">The sequence shown here is derived from an EMBL/GenBank/DDBJ whole genome shotgun (WGS) entry which is preliminary data.</text>
</comment>
<evidence type="ECO:0000256" key="5">
    <source>
        <dbReference type="ARBA" id="ARBA00023157"/>
    </source>
</evidence>
<dbReference type="FunFam" id="3.10.250.10:FF:000002">
    <property type="entry name" value="Scavenger receptor cysteine-rich type 1 protein M130"/>
    <property type="match status" value="1"/>
</dbReference>
<name>A0A851TNZ5_9AVES</name>
<comment type="caution">
    <text evidence="7">Lacks conserved residue(s) required for the propagation of feature annotation.</text>
</comment>
<feature type="disulfide bond" evidence="7">
    <location>
        <begin position="92"/>
        <end position="153"/>
    </location>
</feature>
<evidence type="ECO:0000259" key="8">
    <source>
        <dbReference type="PROSITE" id="PS50287"/>
    </source>
</evidence>
<dbReference type="Proteomes" id="UP000661971">
    <property type="component" value="Unassembled WGS sequence"/>
</dbReference>
<gene>
    <name evidence="9" type="primary">Cd163_3</name>
    <name evidence="9" type="ORF">NOTNIG_R12470</name>
</gene>
<evidence type="ECO:0000256" key="6">
    <source>
        <dbReference type="ARBA" id="ARBA00023180"/>
    </source>
</evidence>
<keyword evidence="5 7" id="KW-1015">Disulfide bond</keyword>
<feature type="disulfide bond" evidence="7">
    <location>
        <begin position="123"/>
        <end position="133"/>
    </location>
</feature>
<comment type="subcellular location">
    <subcellularLocation>
        <location evidence="1">Secreted</location>
    </subcellularLocation>
</comment>
<sequence>PGSEPIWLSFVDCQGNETALSECKHDGWGNDNCNHDEDIGVVCSGKVSSSSPPLVSGLGAGRCAGRVEIYYNGTWGTISDDSWDLLDATVVCCQLGCGVAVNFTGSAHYGEGAGQIWLDDVNCSRDEAALWDCPARPWGQHNCRHKEDAGVICSGL</sequence>
<feature type="domain" description="SRCR" evidence="8">
    <location>
        <begin position="52"/>
        <end position="154"/>
    </location>
</feature>
<organism evidence="9 10">
    <name type="scientific">Nothocercus nigrocapillus</name>
    <dbReference type="NCBI Taxonomy" id="1977171"/>
    <lineage>
        <taxon>Eukaryota</taxon>
        <taxon>Metazoa</taxon>
        <taxon>Chordata</taxon>
        <taxon>Craniata</taxon>
        <taxon>Vertebrata</taxon>
        <taxon>Euteleostomi</taxon>
        <taxon>Archelosauria</taxon>
        <taxon>Archosauria</taxon>
        <taxon>Dinosauria</taxon>
        <taxon>Saurischia</taxon>
        <taxon>Theropoda</taxon>
        <taxon>Coelurosauria</taxon>
        <taxon>Aves</taxon>
        <taxon>Palaeognathae</taxon>
        <taxon>Tinamiformes</taxon>
        <taxon>Tinamidae</taxon>
        <taxon>Nothocercus</taxon>
    </lineage>
</organism>